<feature type="domain" description="N-acetyltransferase" evidence="1">
    <location>
        <begin position="1"/>
        <end position="60"/>
    </location>
</feature>
<dbReference type="PROSITE" id="PS51186">
    <property type="entry name" value="GNAT"/>
    <property type="match status" value="1"/>
</dbReference>
<dbReference type="CDD" id="cd04301">
    <property type="entry name" value="NAT_SF"/>
    <property type="match status" value="1"/>
</dbReference>
<proteinExistence type="predicted"/>
<keyword evidence="3" id="KW-1185">Reference proteome</keyword>
<comment type="caution">
    <text evidence="2">The sequence shown here is derived from an EMBL/GenBank/DDBJ whole genome shotgun (WGS) entry which is preliminary data.</text>
</comment>
<dbReference type="InterPro" id="IPR000182">
    <property type="entry name" value="GNAT_dom"/>
</dbReference>
<accession>A0ABT4G522</accession>
<organism evidence="2 3">
    <name type="scientific">Paenibacillus thiaminolyticus</name>
    <name type="common">Bacillus thiaminolyticus</name>
    <dbReference type="NCBI Taxonomy" id="49283"/>
    <lineage>
        <taxon>Bacteria</taxon>
        <taxon>Bacillati</taxon>
        <taxon>Bacillota</taxon>
        <taxon>Bacilli</taxon>
        <taxon>Bacillales</taxon>
        <taxon>Paenibacillaceae</taxon>
        <taxon>Paenibacillus</taxon>
    </lineage>
</organism>
<dbReference type="EMBL" id="JAMDMM010000080">
    <property type="protein sequence ID" value="MCY9611165.1"/>
    <property type="molecule type" value="Genomic_DNA"/>
</dbReference>
<gene>
    <name evidence="2" type="ORF">M5W83_28875</name>
</gene>
<dbReference type="InterPro" id="IPR016181">
    <property type="entry name" value="Acyl_CoA_acyltransferase"/>
</dbReference>
<name>A0ABT4G522_PANTH</name>
<dbReference type="SUPFAM" id="SSF55729">
    <property type="entry name" value="Acyl-CoA N-acyltransferases (Nat)"/>
    <property type="match status" value="1"/>
</dbReference>
<evidence type="ECO:0000313" key="3">
    <source>
        <dbReference type="Proteomes" id="UP001209276"/>
    </source>
</evidence>
<reference evidence="2 3" key="1">
    <citation type="submission" date="2022-05" db="EMBL/GenBank/DDBJ databases">
        <title>Genome Sequencing of Bee-Associated Microbes.</title>
        <authorList>
            <person name="Dunlap C."/>
        </authorList>
    </citation>
    <scope>NUCLEOTIDE SEQUENCE [LARGE SCALE GENOMIC DNA]</scope>
    <source>
        <strain evidence="2 3">NRRL B-14613</strain>
    </source>
</reference>
<sequence>MTNVYTLPEHRGKGLGSQMLRQIERWSRKNEFEFIIFWPSEWSIEFYERNGYKHVKNPWN</sequence>
<dbReference type="Proteomes" id="UP001209276">
    <property type="component" value="Unassembled WGS sequence"/>
</dbReference>
<evidence type="ECO:0000259" key="1">
    <source>
        <dbReference type="PROSITE" id="PS51186"/>
    </source>
</evidence>
<evidence type="ECO:0000313" key="2">
    <source>
        <dbReference type="EMBL" id="MCY9611165.1"/>
    </source>
</evidence>
<protein>
    <submittedName>
        <fullName evidence="2">GNAT family N-acetyltransferase</fullName>
    </submittedName>
</protein>
<dbReference type="Gene3D" id="3.40.630.30">
    <property type="match status" value="1"/>
</dbReference>
<dbReference type="Pfam" id="PF13508">
    <property type="entry name" value="Acetyltransf_7"/>
    <property type="match status" value="1"/>
</dbReference>